<dbReference type="SMART" id="SM01065">
    <property type="entry name" value="CBM_2"/>
    <property type="match status" value="1"/>
</dbReference>
<organism evidence="3 4">
    <name type="scientific">Ficus carica</name>
    <name type="common">Common fig</name>
    <dbReference type="NCBI Taxonomy" id="3494"/>
    <lineage>
        <taxon>Eukaryota</taxon>
        <taxon>Viridiplantae</taxon>
        <taxon>Streptophyta</taxon>
        <taxon>Embryophyta</taxon>
        <taxon>Tracheophyta</taxon>
        <taxon>Spermatophyta</taxon>
        <taxon>Magnoliopsida</taxon>
        <taxon>eudicotyledons</taxon>
        <taxon>Gunneridae</taxon>
        <taxon>Pentapetalae</taxon>
        <taxon>rosids</taxon>
        <taxon>fabids</taxon>
        <taxon>Rosales</taxon>
        <taxon>Moraceae</taxon>
        <taxon>Ficeae</taxon>
        <taxon>Ficus</taxon>
    </lineage>
</organism>
<dbReference type="InterPro" id="IPR002044">
    <property type="entry name" value="CBM20"/>
</dbReference>
<protein>
    <recommendedName>
        <fullName evidence="2">CBM20 domain-containing protein</fullName>
    </recommendedName>
</protein>
<dbReference type="PANTHER" id="PTHR15048:SF0">
    <property type="entry name" value="STARCH-BINDING DOMAIN-CONTAINING PROTEIN 1"/>
    <property type="match status" value="1"/>
</dbReference>
<proteinExistence type="predicted"/>
<evidence type="ECO:0000259" key="2">
    <source>
        <dbReference type="PROSITE" id="PS51166"/>
    </source>
</evidence>
<keyword evidence="4" id="KW-1185">Reference proteome</keyword>
<dbReference type="GO" id="GO:2001070">
    <property type="term" value="F:starch binding"/>
    <property type="evidence" value="ECO:0007669"/>
    <property type="project" value="InterPro"/>
</dbReference>
<dbReference type="PROSITE" id="PS51166">
    <property type="entry name" value="CBM20"/>
    <property type="match status" value="1"/>
</dbReference>
<dbReference type="InterPro" id="IPR013784">
    <property type="entry name" value="Carb-bd-like_fold"/>
</dbReference>
<feature type="region of interest" description="Disordered" evidence="1">
    <location>
        <begin position="380"/>
        <end position="478"/>
    </location>
</feature>
<evidence type="ECO:0000256" key="1">
    <source>
        <dbReference type="SAM" id="MobiDB-lite"/>
    </source>
</evidence>
<feature type="region of interest" description="Disordered" evidence="1">
    <location>
        <begin position="299"/>
        <end position="338"/>
    </location>
</feature>
<feature type="compositionally biased region" description="Basic and acidic residues" evidence="1">
    <location>
        <begin position="414"/>
        <end position="440"/>
    </location>
</feature>
<sequence length="501" mass="56018">MMMAETEPASVMAKMEALSSAALTMISDEIEREKERQRQRLIVMEGEVPFMVCLERGPSSFSSSCSSAFVRISFEKCFLQSRKVSGFGFLNSVLVKQSEAIIYPVSCVSSKTQVDFGIENAETEERYKSSTVHVKFLLLKECVFGEQFLIVGDDPMFGLWDPESAVPLNWSEGHLWTVELDIPVGKSIQFKLILKDASGEIVWQPGADRVFQTWETKNTITVSEDWENAELQIVSEEEQAVIQQEDSPVNSELTVVSRQEELVVEENIESAISNKDSSQGEQPLEEPIKGQLVADNISPLQEKPKSSVANDISDTKIDPRVSYNPQVPSEKRVDSGNENFNVISNNNVTIADEILGNNGTVETGKNLASTNLVDCEGEPVLVPGLTPPTSVPTEEENHDQVDKKNSVDESTEAVEAKDHNLPELDEKQEPESHLSEKGTSDETFGNGKEENIGNELQQKPYCYKMEERFDSEPEDDDDILENDLQWAGKALKKFLTRFRLF</sequence>
<dbReference type="Proteomes" id="UP001187192">
    <property type="component" value="Unassembled WGS sequence"/>
</dbReference>
<comment type="caution">
    <text evidence="3">The sequence shown here is derived from an EMBL/GenBank/DDBJ whole genome shotgun (WGS) entry which is preliminary data.</text>
</comment>
<feature type="compositionally biased region" description="Basic and acidic residues" evidence="1">
    <location>
        <begin position="398"/>
        <end position="407"/>
    </location>
</feature>
<gene>
    <name evidence="3" type="ORF">TIFTF001_028696</name>
</gene>
<feature type="domain" description="CBM20" evidence="2">
    <location>
        <begin position="126"/>
        <end position="228"/>
    </location>
</feature>
<dbReference type="EMBL" id="BTGU01000089">
    <property type="protein sequence ID" value="GMN59603.1"/>
    <property type="molecule type" value="Genomic_DNA"/>
</dbReference>
<evidence type="ECO:0000313" key="3">
    <source>
        <dbReference type="EMBL" id="GMN59603.1"/>
    </source>
</evidence>
<dbReference type="CDD" id="cd05467">
    <property type="entry name" value="CBM20"/>
    <property type="match status" value="1"/>
</dbReference>
<reference evidence="3" key="1">
    <citation type="submission" date="2023-07" db="EMBL/GenBank/DDBJ databases">
        <title>draft genome sequence of fig (Ficus carica).</title>
        <authorList>
            <person name="Takahashi T."/>
            <person name="Nishimura K."/>
        </authorList>
    </citation>
    <scope>NUCLEOTIDE SEQUENCE</scope>
</reference>
<dbReference type="SUPFAM" id="SSF49452">
    <property type="entry name" value="Starch-binding domain-like"/>
    <property type="match status" value="1"/>
</dbReference>
<dbReference type="GO" id="GO:0016020">
    <property type="term" value="C:membrane"/>
    <property type="evidence" value="ECO:0007669"/>
    <property type="project" value="TreeGrafter"/>
</dbReference>
<name>A0AA88DQI9_FICCA</name>
<dbReference type="Pfam" id="PF00686">
    <property type="entry name" value="CBM_20"/>
    <property type="match status" value="1"/>
</dbReference>
<evidence type="ECO:0000313" key="4">
    <source>
        <dbReference type="Proteomes" id="UP001187192"/>
    </source>
</evidence>
<dbReference type="PANTHER" id="PTHR15048">
    <property type="entry name" value="STARCH-BINDING DOMAIN-CONTAINING PROTEIN 1"/>
    <property type="match status" value="1"/>
</dbReference>
<dbReference type="InterPro" id="IPR013783">
    <property type="entry name" value="Ig-like_fold"/>
</dbReference>
<accession>A0AA88DQI9</accession>
<dbReference type="Gene3D" id="2.60.40.10">
    <property type="entry name" value="Immunoglobulins"/>
    <property type="match status" value="1"/>
</dbReference>
<dbReference type="AlphaFoldDB" id="A0AA88DQI9"/>